<keyword evidence="2" id="KW-1003">Cell membrane</keyword>
<dbReference type="PANTHER" id="PTHR30482">
    <property type="entry name" value="HIGH-AFFINITY BRANCHED-CHAIN AMINO ACID TRANSPORT SYSTEM PERMEASE"/>
    <property type="match status" value="1"/>
</dbReference>
<feature type="transmembrane region" description="Helical" evidence="6">
    <location>
        <begin position="336"/>
        <end position="355"/>
    </location>
</feature>
<name>A0A6J7QWM0_9ZZZZ</name>
<feature type="transmembrane region" description="Helical" evidence="6">
    <location>
        <begin position="559"/>
        <end position="588"/>
    </location>
</feature>
<dbReference type="CDD" id="cd06581">
    <property type="entry name" value="TM_PBP1_LivM_like"/>
    <property type="match status" value="1"/>
</dbReference>
<feature type="transmembrane region" description="Helical" evidence="6">
    <location>
        <begin position="406"/>
        <end position="427"/>
    </location>
</feature>
<dbReference type="AlphaFoldDB" id="A0A6J7QWM0"/>
<dbReference type="EMBL" id="CAFABE010000083">
    <property type="protein sequence ID" value="CAB4833112.1"/>
    <property type="molecule type" value="Genomic_DNA"/>
</dbReference>
<gene>
    <name evidence="7" type="ORF">UFOPK3164_01417</name>
    <name evidence="8" type="ORF">UFOPK3427_01158</name>
    <name evidence="9" type="ORF">UFOPK4112_00983</name>
</gene>
<accession>A0A6J7QWM0</accession>
<feature type="transmembrane region" description="Helical" evidence="6">
    <location>
        <begin position="265"/>
        <end position="287"/>
    </location>
</feature>
<feature type="transmembrane region" description="Helical" evidence="6">
    <location>
        <begin position="218"/>
        <end position="235"/>
    </location>
</feature>
<feature type="transmembrane region" description="Helical" evidence="6">
    <location>
        <begin position="94"/>
        <end position="123"/>
    </location>
</feature>
<feature type="transmembrane region" description="Helical" evidence="6">
    <location>
        <begin position="361"/>
        <end position="394"/>
    </location>
</feature>
<feature type="transmembrane region" description="Helical" evidence="6">
    <location>
        <begin position="56"/>
        <end position="82"/>
    </location>
</feature>
<keyword evidence="4 6" id="KW-1133">Transmembrane helix</keyword>
<protein>
    <submittedName>
        <fullName evidence="9">Unannotated protein</fullName>
    </submittedName>
</protein>
<dbReference type="InterPro" id="IPR001851">
    <property type="entry name" value="ABC_transp_permease"/>
</dbReference>
<dbReference type="EMBL" id="CAFBPM010000008">
    <property type="protein sequence ID" value="CAB5022087.1"/>
    <property type="molecule type" value="Genomic_DNA"/>
</dbReference>
<dbReference type="GO" id="GO:0015658">
    <property type="term" value="F:branched-chain amino acid transmembrane transporter activity"/>
    <property type="evidence" value="ECO:0007669"/>
    <property type="project" value="InterPro"/>
</dbReference>
<feature type="transmembrane region" description="Helical" evidence="6">
    <location>
        <begin position="143"/>
        <end position="162"/>
    </location>
</feature>
<feature type="transmembrane region" description="Helical" evidence="6">
    <location>
        <begin position="240"/>
        <end position="259"/>
    </location>
</feature>
<feature type="transmembrane region" description="Helical" evidence="6">
    <location>
        <begin position="433"/>
        <end position="452"/>
    </location>
</feature>
<dbReference type="InterPro" id="IPR043428">
    <property type="entry name" value="LivM-like"/>
</dbReference>
<evidence type="ECO:0000256" key="6">
    <source>
        <dbReference type="SAM" id="Phobius"/>
    </source>
</evidence>
<comment type="subcellular location">
    <subcellularLocation>
        <location evidence="1">Cell membrane</location>
        <topology evidence="1">Multi-pass membrane protein</topology>
    </subcellularLocation>
</comment>
<dbReference type="GO" id="GO:0005886">
    <property type="term" value="C:plasma membrane"/>
    <property type="evidence" value="ECO:0007669"/>
    <property type="project" value="UniProtKB-SubCell"/>
</dbReference>
<dbReference type="CDD" id="cd06582">
    <property type="entry name" value="TM_PBP1_LivH_like"/>
    <property type="match status" value="1"/>
</dbReference>
<feature type="transmembrane region" description="Helical" evidence="6">
    <location>
        <begin position="31"/>
        <end position="50"/>
    </location>
</feature>
<organism evidence="9">
    <name type="scientific">freshwater metagenome</name>
    <dbReference type="NCBI Taxonomy" id="449393"/>
    <lineage>
        <taxon>unclassified sequences</taxon>
        <taxon>metagenomes</taxon>
        <taxon>ecological metagenomes</taxon>
    </lineage>
</organism>
<evidence type="ECO:0000313" key="9">
    <source>
        <dbReference type="EMBL" id="CAB5022087.1"/>
    </source>
</evidence>
<dbReference type="EMBL" id="CAFBLT010000001">
    <property type="protein sequence ID" value="CAB4876385.1"/>
    <property type="molecule type" value="Genomic_DNA"/>
</dbReference>
<evidence type="ECO:0000256" key="2">
    <source>
        <dbReference type="ARBA" id="ARBA00022475"/>
    </source>
</evidence>
<evidence type="ECO:0000256" key="1">
    <source>
        <dbReference type="ARBA" id="ARBA00004651"/>
    </source>
</evidence>
<proteinExistence type="predicted"/>
<keyword evidence="5 6" id="KW-0472">Membrane</keyword>
<feature type="transmembrane region" description="Helical" evidence="6">
    <location>
        <begin position="477"/>
        <end position="496"/>
    </location>
</feature>
<evidence type="ECO:0000313" key="7">
    <source>
        <dbReference type="EMBL" id="CAB4833112.1"/>
    </source>
</evidence>
<evidence type="ECO:0000313" key="8">
    <source>
        <dbReference type="EMBL" id="CAB4876385.1"/>
    </source>
</evidence>
<keyword evidence="3 6" id="KW-0812">Transmembrane</keyword>
<dbReference type="Pfam" id="PF02653">
    <property type="entry name" value="BPD_transp_2"/>
    <property type="match status" value="2"/>
</dbReference>
<feature type="transmembrane region" description="Helical" evidence="6">
    <location>
        <begin position="191"/>
        <end position="212"/>
    </location>
</feature>
<evidence type="ECO:0000256" key="5">
    <source>
        <dbReference type="ARBA" id="ARBA00023136"/>
    </source>
</evidence>
<feature type="transmembrane region" description="Helical" evidence="6">
    <location>
        <begin position="527"/>
        <end position="547"/>
    </location>
</feature>
<feature type="transmembrane region" description="Helical" evidence="6">
    <location>
        <begin position="6"/>
        <end position="24"/>
    </location>
</feature>
<sequence>MVQYIIAGLVLGGIYAISSSGLVVTYESSGILNFAFGSIAFFIARLYYFLNIQHNMGITVSAVLSLVVAAPALGILLYFALFRFLRLSSSLVKVVATLGLSVALPAVATTLFGNISILVAPGLAPQPVHVFMVAGVPITMDQVIVYISVILTVVVGGLVLRFTEVGLRVRAMVDSPAMTSLSGTNPVRVSVGVWAVSTFFAGLAGILAAPIIGLDSQHFTLLVAAAFAAVVAARLRSIPIAVMVSFAMGIATSLIQYYLPSSSVWTSRMITAVPFLFIAIFLVYNLILRRDLSDSTKVGSALDAAIEPHGQGVLESSEAAVLDASMGFIARYSGPIVVAIIAMVLPFLMSGVWLTLLVQAYALGIVFLAITLVTGEGGMIWLCQITFAGIGGLWTAQLATDYHWPVLLAVLAGGLIALPVGLLVGFLTIRLGGLYVALITLTFALLMESLYFTQGRFSNGGLGVNVLRPSFATSDRAFAYVCLFVFILVALFVVNLRRSTTGMALDAVRSSEPGARTLGISVVQMKIVVAGLAALLAGIGGGMLVVAQTAAQPVNYSTFLGVVWLAVVVSIGIRSSIAALVAGITFLVFPQLVTTYLPTAWSQIPVILFGLGAIGVAKFPQGTVEQNGEKFRRILLKQAKKRSDKKELALTSPQGEAT</sequence>
<evidence type="ECO:0000256" key="4">
    <source>
        <dbReference type="ARBA" id="ARBA00022989"/>
    </source>
</evidence>
<dbReference type="PANTHER" id="PTHR30482:SF10">
    <property type="entry name" value="HIGH-AFFINITY BRANCHED-CHAIN AMINO ACID TRANSPORT PROTEIN BRAE"/>
    <property type="match status" value="1"/>
</dbReference>
<reference evidence="9" key="1">
    <citation type="submission" date="2020-05" db="EMBL/GenBank/DDBJ databases">
        <authorList>
            <person name="Chiriac C."/>
            <person name="Salcher M."/>
            <person name="Ghai R."/>
            <person name="Kavagutti S V."/>
        </authorList>
    </citation>
    <scope>NUCLEOTIDE SEQUENCE</scope>
</reference>
<evidence type="ECO:0000256" key="3">
    <source>
        <dbReference type="ARBA" id="ARBA00022692"/>
    </source>
</evidence>